<dbReference type="Proteomes" id="UP000231569">
    <property type="component" value="Unassembled WGS sequence"/>
</dbReference>
<dbReference type="Pfam" id="PF04191">
    <property type="entry name" value="PEMT"/>
    <property type="match status" value="1"/>
</dbReference>
<organism evidence="6 7">
    <name type="scientific">Candidatus Roizmanbacteria bacterium CG10_big_fil_rev_8_21_14_0_10_45_7</name>
    <dbReference type="NCBI Taxonomy" id="1974854"/>
    <lineage>
        <taxon>Bacteria</taxon>
        <taxon>Candidatus Roizmaniibacteriota</taxon>
    </lineage>
</organism>
<dbReference type="GO" id="GO:0016740">
    <property type="term" value="F:transferase activity"/>
    <property type="evidence" value="ECO:0007669"/>
    <property type="project" value="UniProtKB-ARBA"/>
</dbReference>
<evidence type="ECO:0000256" key="4">
    <source>
        <dbReference type="ARBA" id="ARBA00023136"/>
    </source>
</evidence>
<evidence type="ECO:0000313" key="7">
    <source>
        <dbReference type="Proteomes" id="UP000231569"/>
    </source>
</evidence>
<comment type="caution">
    <text evidence="6">The sequence shown here is derived from an EMBL/GenBank/DDBJ whole genome shotgun (WGS) entry which is preliminary data.</text>
</comment>
<dbReference type="AlphaFoldDB" id="A0A2M8KUK3"/>
<accession>A0A2M8KUK3</accession>
<evidence type="ECO:0000256" key="2">
    <source>
        <dbReference type="ARBA" id="ARBA00022692"/>
    </source>
</evidence>
<evidence type="ECO:0000313" key="6">
    <source>
        <dbReference type="EMBL" id="PJE63589.1"/>
    </source>
</evidence>
<protein>
    <recommendedName>
        <fullName evidence="8">Isoprenylcysteine carboxylmethyltransferase family protein</fullName>
    </recommendedName>
</protein>
<evidence type="ECO:0000256" key="5">
    <source>
        <dbReference type="SAM" id="Phobius"/>
    </source>
</evidence>
<dbReference type="EMBL" id="PFEE01000055">
    <property type="protein sequence ID" value="PJE63589.1"/>
    <property type="molecule type" value="Genomic_DNA"/>
</dbReference>
<sequence length="113" mass="13074">MPIGLIIFTAGIVLCIWAKLTMRDSWGIPAQHDIKRQSTLITSGPYRFTRNPIYVGLFMVVFGQALALGSWLFFLVYLLYMYFGIAIKKEEQLLTKHFGKGYTEYAKRVPRYL</sequence>
<dbReference type="Gene3D" id="1.20.120.1630">
    <property type="match status" value="1"/>
</dbReference>
<dbReference type="PANTHER" id="PTHR12714:SF9">
    <property type="entry name" value="PROTEIN-S-ISOPRENYLCYSTEINE O-METHYLTRANSFERASE"/>
    <property type="match status" value="1"/>
</dbReference>
<evidence type="ECO:0000256" key="1">
    <source>
        <dbReference type="ARBA" id="ARBA00004127"/>
    </source>
</evidence>
<proteinExistence type="predicted"/>
<evidence type="ECO:0000256" key="3">
    <source>
        <dbReference type="ARBA" id="ARBA00022989"/>
    </source>
</evidence>
<gene>
    <name evidence="6" type="ORF">COU89_02535</name>
</gene>
<keyword evidence="2 5" id="KW-0812">Transmembrane</keyword>
<keyword evidence="4 5" id="KW-0472">Membrane</keyword>
<name>A0A2M8KUK3_9BACT</name>
<dbReference type="PANTHER" id="PTHR12714">
    <property type="entry name" value="PROTEIN-S ISOPRENYLCYSTEINE O-METHYLTRANSFERASE"/>
    <property type="match status" value="1"/>
</dbReference>
<comment type="subcellular location">
    <subcellularLocation>
        <location evidence="1">Endomembrane system</location>
        <topology evidence="1">Multi-pass membrane protein</topology>
    </subcellularLocation>
</comment>
<reference evidence="7" key="1">
    <citation type="submission" date="2017-09" db="EMBL/GenBank/DDBJ databases">
        <title>Depth-based differentiation of microbial function through sediment-hosted aquifers and enrichment of novel symbionts in the deep terrestrial subsurface.</title>
        <authorList>
            <person name="Probst A.J."/>
            <person name="Ladd B."/>
            <person name="Jarett J.K."/>
            <person name="Geller-Mcgrath D.E."/>
            <person name="Sieber C.M.K."/>
            <person name="Emerson J.B."/>
            <person name="Anantharaman K."/>
            <person name="Thomas B.C."/>
            <person name="Malmstrom R."/>
            <person name="Stieglmeier M."/>
            <person name="Klingl A."/>
            <person name="Woyke T."/>
            <person name="Ryan C.M."/>
            <person name="Banfield J.F."/>
        </authorList>
    </citation>
    <scope>NUCLEOTIDE SEQUENCE [LARGE SCALE GENOMIC DNA]</scope>
</reference>
<keyword evidence="3 5" id="KW-1133">Transmembrane helix</keyword>
<evidence type="ECO:0008006" key="8">
    <source>
        <dbReference type="Google" id="ProtNLM"/>
    </source>
</evidence>
<dbReference type="InterPro" id="IPR007318">
    <property type="entry name" value="Phopholipid_MeTrfase"/>
</dbReference>
<dbReference type="GO" id="GO:0012505">
    <property type="term" value="C:endomembrane system"/>
    <property type="evidence" value="ECO:0007669"/>
    <property type="project" value="UniProtKB-SubCell"/>
</dbReference>
<feature type="transmembrane region" description="Helical" evidence="5">
    <location>
        <begin position="53"/>
        <end position="80"/>
    </location>
</feature>